<evidence type="ECO:0000313" key="3">
    <source>
        <dbReference type="Proteomes" id="UP000334990"/>
    </source>
</evidence>
<evidence type="ECO:0000313" key="2">
    <source>
        <dbReference type="EMBL" id="GES01003.1"/>
    </source>
</evidence>
<protein>
    <recommendedName>
        <fullName evidence="1">Endonuclease GajA/Old nuclease/RecF-like AAA domain-containing protein</fullName>
    </recommendedName>
</protein>
<organism evidence="2 3">
    <name type="scientific">Acrocarpospora corrugata</name>
    <dbReference type="NCBI Taxonomy" id="35763"/>
    <lineage>
        <taxon>Bacteria</taxon>
        <taxon>Bacillati</taxon>
        <taxon>Actinomycetota</taxon>
        <taxon>Actinomycetes</taxon>
        <taxon>Streptosporangiales</taxon>
        <taxon>Streptosporangiaceae</taxon>
        <taxon>Acrocarpospora</taxon>
    </lineage>
</organism>
<dbReference type="RefSeq" id="WP_218034305.1">
    <property type="nucleotide sequence ID" value="NZ_BAAABN010000002.1"/>
</dbReference>
<gene>
    <name evidence="2" type="ORF">Acor_30670</name>
</gene>
<dbReference type="InterPro" id="IPR041685">
    <property type="entry name" value="AAA_GajA/Old/RecF-like"/>
</dbReference>
<dbReference type="InterPro" id="IPR027417">
    <property type="entry name" value="P-loop_NTPase"/>
</dbReference>
<reference evidence="2 3" key="1">
    <citation type="submission" date="2019-10" db="EMBL/GenBank/DDBJ databases">
        <title>Whole genome shotgun sequence of Acrocarpospora corrugata NBRC 13972.</title>
        <authorList>
            <person name="Ichikawa N."/>
            <person name="Kimura A."/>
            <person name="Kitahashi Y."/>
            <person name="Komaki H."/>
            <person name="Oguchi A."/>
        </authorList>
    </citation>
    <scope>NUCLEOTIDE SEQUENCE [LARGE SCALE GENOMIC DNA]</scope>
    <source>
        <strain evidence="2 3">NBRC 13972</strain>
    </source>
</reference>
<dbReference type="EMBL" id="BLAD01000048">
    <property type="protein sequence ID" value="GES01003.1"/>
    <property type="molecule type" value="Genomic_DNA"/>
</dbReference>
<dbReference type="Gene3D" id="3.40.50.300">
    <property type="entry name" value="P-loop containing nucleotide triphosphate hydrolases"/>
    <property type="match status" value="1"/>
</dbReference>
<evidence type="ECO:0000259" key="1">
    <source>
        <dbReference type="Pfam" id="PF13175"/>
    </source>
</evidence>
<sequence length="87" mass="9660">MPLVRFSIENYRCFPKAQELELRAITVVLGKNHSGKSALVRAPLVLQTGIRTDSPMPLDLDRLGGVRPGLPQSDLWREPAREPAIEA</sequence>
<dbReference type="AlphaFoldDB" id="A0A5M3W110"/>
<comment type="caution">
    <text evidence="2">The sequence shown here is derived from an EMBL/GenBank/DDBJ whole genome shotgun (WGS) entry which is preliminary data.</text>
</comment>
<name>A0A5M3W110_9ACTN</name>
<dbReference type="Pfam" id="PF13175">
    <property type="entry name" value="AAA_15"/>
    <property type="match status" value="1"/>
</dbReference>
<proteinExistence type="predicted"/>
<accession>A0A5M3W110</accession>
<keyword evidence="3" id="KW-1185">Reference proteome</keyword>
<dbReference type="Proteomes" id="UP000334990">
    <property type="component" value="Unassembled WGS sequence"/>
</dbReference>
<feature type="domain" description="Endonuclease GajA/Old nuclease/RecF-like AAA" evidence="1">
    <location>
        <begin position="1"/>
        <end position="42"/>
    </location>
</feature>